<name>A0A0B5KIC2_PSEDL</name>
<evidence type="ECO:0000313" key="1">
    <source>
        <dbReference type="EMBL" id="PBJ93051.1"/>
    </source>
</evidence>
<dbReference type="Proteomes" id="UP000218102">
    <property type="component" value="Unassembled WGS sequence"/>
</dbReference>
<dbReference type="Pfam" id="PF05940">
    <property type="entry name" value="NnrS"/>
    <property type="match status" value="1"/>
</dbReference>
<dbReference type="AlphaFoldDB" id="A0A0B5KIC2"/>
<proteinExistence type="predicted"/>
<dbReference type="EMBL" id="NTME01000035">
    <property type="protein sequence ID" value="PBJ93051.1"/>
    <property type="molecule type" value="Genomic_DNA"/>
</dbReference>
<evidence type="ECO:0000313" key="2">
    <source>
        <dbReference type="Proteomes" id="UP000218102"/>
    </source>
</evidence>
<organism evidence="1 2">
    <name type="scientific">Pseudomonas plecoglossicida</name>
    <dbReference type="NCBI Taxonomy" id="70775"/>
    <lineage>
        <taxon>Bacteria</taxon>
        <taxon>Pseudomonadati</taxon>
        <taxon>Pseudomonadota</taxon>
        <taxon>Gammaproteobacteria</taxon>
        <taxon>Pseudomonadales</taxon>
        <taxon>Pseudomonadaceae</taxon>
        <taxon>Pseudomonas</taxon>
    </lineage>
</organism>
<gene>
    <name evidence="1" type="ORF">CMV24_24070</name>
</gene>
<accession>A0A0B5KIC2</accession>
<reference evidence="1 2" key="1">
    <citation type="submission" date="2017-09" db="EMBL/GenBank/DDBJ databases">
        <authorList>
            <person name="Ehlers B."/>
            <person name="Leendertz F.H."/>
        </authorList>
    </citation>
    <scope>NUCLEOTIDE SEQUENCE [LARGE SCALE GENOMIC DNA]</scope>
    <source>
        <strain evidence="1 2">DJ-1</strain>
    </source>
</reference>
<comment type="caution">
    <text evidence="1">The sequence shown here is derived from an EMBL/GenBank/DDBJ whole genome shotgun (WGS) entry which is preliminary data.</text>
</comment>
<dbReference type="KEGG" id="ppj:RK21_02404"/>
<dbReference type="RefSeq" id="WP_038409578.1">
    <property type="nucleotide sequence ID" value="NZ_CP010359.1"/>
</dbReference>
<protein>
    <submittedName>
        <fullName evidence="1">NnrS family protein</fullName>
    </submittedName>
</protein>
<sequence length="393" mass="42609">MLVQPIDSRPRQAVWGLGFRPFFLGGSLFALLALLLWGGVLAGALEPTPPGGMLAWHRHEMLYGFAAAIIAGFLLTAVQNWSGIPGLNGRALQGLFLLWLLGRVSWFLPLPGSVLVVIEGSFLPLVGLALARPIVQRRLRNNYPIVGLVLLIAACQWLTLVGWLRQDELWQRRGVFAGLWLVAAMMTVLGGRVIPFFTRRGLGNMAPAPARPWLDRACLLLSVAVPLAFASGLADTPRIGLAVLFGTLFALHTARLALWHDRGLWRVPLLWSLHLAYAWIAIACLGMALWHAGVALGPSLVTHALTVGAMSGLILAMMARVSLGHTGRPLQVPTSIAWAFALIQLATLARVVLPLFTPLGVSLSVVCWSLALLLFLRHYLPILLRPRADGMPG</sequence>
<dbReference type="InterPro" id="IPR010266">
    <property type="entry name" value="NnrS"/>
</dbReference>